<organism evidence="4 5">
    <name type="scientific">Pseudoalteromonas luteoviolacea H33</name>
    <dbReference type="NCBI Taxonomy" id="1365251"/>
    <lineage>
        <taxon>Bacteria</taxon>
        <taxon>Pseudomonadati</taxon>
        <taxon>Pseudomonadota</taxon>
        <taxon>Gammaproteobacteria</taxon>
        <taxon>Alteromonadales</taxon>
        <taxon>Pseudoalteromonadaceae</taxon>
        <taxon>Pseudoalteromonas</taxon>
    </lineage>
</organism>
<dbReference type="InterPro" id="IPR001173">
    <property type="entry name" value="Glyco_trans_2-like"/>
</dbReference>
<reference evidence="4 5" key="1">
    <citation type="submission" date="2013-07" db="EMBL/GenBank/DDBJ databases">
        <title>Comparative Genomic and Metabolomic Analysis of Twelve Strains of Pseudoalteromonas luteoviolacea.</title>
        <authorList>
            <person name="Vynne N.G."/>
            <person name="Mansson M."/>
            <person name="Gram L."/>
        </authorList>
    </citation>
    <scope>NUCLEOTIDE SEQUENCE [LARGE SCALE GENOMIC DNA]</scope>
    <source>
        <strain evidence="4 5">H33</strain>
    </source>
</reference>
<keyword evidence="1" id="KW-0472">Membrane</keyword>
<keyword evidence="1" id="KW-0812">Transmembrane</keyword>
<name>A0A162AKE5_9GAMM</name>
<evidence type="ECO:0000313" key="5">
    <source>
        <dbReference type="Proteomes" id="UP000076503"/>
    </source>
</evidence>
<feature type="domain" description="Glycosyltransferase 2-like" evidence="2">
    <location>
        <begin position="4"/>
        <end position="130"/>
    </location>
</feature>
<dbReference type="AlphaFoldDB" id="A0A162AKE5"/>
<dbReference type="PANTHER" id="PTHR43685:SF3">
    <property type="entry name" value="SLR2126 PROTEIN"/>
    <property type="match status" value="1"/>
</dbReference>
<gene>
    <name evidence="4" type="ORF">N476_13450</name>
</gene>
<dbReference type="SUPFAM" id="SSF53448">
    <property type="entry name" value="Nucleotide-diphospho-sugar transferases"/>
    <property type="match status" value="1"/>
</dbReference>
<dbReference type="Gene3D" id="3.90.550.10">
    <property type="entry name" value="Spore Coat Polysaccharide Biosynthesis Protein SpsA, Chain A"/>
    <property type="match status" value="1"/>
</dbReference>
<accession>A0A162AKE5</accession>
<feature type="transmembrane region" description="Helical" evidence="1">
    <location>
        <begin position="272"/>
        <end position="295"/>
    </location>
</feature>
<dbReference type="InterPro" id="IPR050834">
    <property type="entry name" value="Glycosyltransf_2"/>
</dbReference>
<evidence type="ECO:0000259" key="2">
    <source>
        <dbReference type="Pfam" id="PF00535"/>
    </source>
</evidence>
<dbReference type="InterPro" id="IPR029044">
    <property type="entry name" value="Nucleotide-diphossugar_trans"/>
</dbReference>
<keyword evidence="1" id="KW-1133">Transmembrane helix</keyword>
<protein>
    <recommendedName>
        <fullName evidence="2 3">Glycosyltransferase 2-like domain-containing protein</fullName>
    </recommendedName>
</protein>
<evidence type="ECO:0000256" key="1">
    <source>
        <dbReference type="SAM" id="Phobius"/>
    </source>
</evidence>
<feature type="transmembrane region" description="Helical" evidence="1">
    <location>
        <begin position="236"/>
        <end position="260"/>
    </location>
</feature>
<dbReference type="OrthoDB" id="9069044at2"/>
<dbReference type="RefSeq" id="WP_063361440.1">
    <property type="nucleotide sequence ID" value="NZ_AUXZ01000068.1"/>
</dbReference>
<feature type="domain" description="Glycosyltransferase 2-like" evidence="3">
    <location>
        <begin position="149"/>
        <end position="262"/>
    </location>
</feature>
<dbReference type="PATRIC" id="fig|1365251.3.peg.1897"/>
<evidence type="ECO:0000313" key="4">
    <source>
        <dbReference type="EMBL" id="KZN51388.1"/>
    </source>
</evidence>
<dbReference type="Pfam" id="PF00535">
    <property type="entry name" value="Glycos_transf_2"/>
    <property type="match status" value="1"/>
</dbReference>
<evidence type="ECO:0000259" key="3">
    <source>
        <dbReference type="Pfam" id="PF13632"/>
    </source>
</evidence>
<proteinExistence type="predicted"/>
<dbReference type="PANTHER" id="PTHR43685">
    <property type="entry name" value="GLYCOSYLTRANSFERASE"/>
    <property type="match status" value="1"/>
</dbReference>
<dbReference type="Pfam" id="PF13632">
    <property type="entry name" value="Glyco_trans_2_3"/>
    <property type="match status" value="1"/>
</dbReference>
<sequence>MKLSLVITTFNEAKTIREWCKSLKSQTLQPDEVVVVDSDSSDSTVNIIKEELSNFLDLKVIVEKCNISRGRNLAISNASHENILITDAGVKLSCNWVELMSSALSNHDAVAGYYMYSGDNSLQKAYKELFYKSVKEVEPSEFLPSSRSLALKKHVWSDVGGYNEDFDIGEDTEFDLKIKSAGYTFHFCPEAMVSWDVRESLFKTYKQHYNYSLWDGVIGQNQFGHLRLGLIFLSQIIFAALFFIYLGVFSFSVFFLHYFVKFFKDENRFRHIRYKVALSVGIPIVKAVAFCFGKARGS</sequence>
<comment type="caution">
    <text evidence="4">The sequence shown here is derived from an EMBL/GenBank/DDBJ whole genome shotgun (WGS) entry which is preliminary data.</text>
</comment>
<dbReference type="EMBL" id="AUXZ01000068">
    <property type="protein sequence ID" value="KZN51388.1"/>
    <property type="molecule type" value="Genomic_DNA"/>
</dbReference>
<dbReference type="Proteomes" id="UP000076503">
    <property type="component" value="Unassembled WGS sequence"/>
</dbReference>